<evidence type="ECO:0000313" key="2">
    <source>
        <dbReference type="EMBL" id="KAF7505086.1"/>
    </source>
</evidence>
<feature type="region of interest" description="Disordered" evidence="1">
    <location>
        <begin position="72"/>
        <end position="98"/>
    </location>
</feature>
<reference evidence="2" key="1">
    <citation type="submission" date="2020-02" db="EMBL/GenBank/DDBJ databases">
        <authorList>
            <person name="Palmer J.M."/>
        </authorList>
    </citation>
    <scope>NUCLEOTIDE SEQUENCE</scope>
    <source>
        <strain evidence="2">EPUS1.4</strain>
        <tissue evidence="2">Thallus</tissue>
    </source>
</reference>
<dbReference type="EMBL" id="JAACFV010000119">
    <property type="protein sequence ID" value="KAF7505086.1"/>
    <property type="molecule type" value="Genomic_DNA"/>
</dbReference>
<sequence>MNIQRKWIELLNEIAEAPNEELQSCPSELLRGVQHKLCAISTPDDGQENIAALRAYKQAACTCNKGAAPGYTRRSGWNSSTTTKSTATGSTVTESPATGSIDTKQRLIQTILQKSKEISKFLELDLQKTFQQGVQEPGVDPRILDIAKHGEKTKFDKIRWVFGCWTLFLDNRKWIRGKTHHESSVKNFTKSLGSTSTEVVTYGLKNGAKIDLYIKAFKGVAIMPLLPFIPWRQLDHREMSAFAKLCYDDKTINEFLETGAQVYSASENIFRMSIQKRNLNVQQLVPAKRTSQDICEHHHRKSQKVSIAPAALQSYPPPSDFSSRSNGNLNTCASTSINAWNVETSTLSQHDEYLSNPPAPIDGYLNSYPGHIDGSLNPYPGLIDGSLNPYPGPIDGSLNPYPRPIDGSQLETPEQSLGDVDGSRTMYLIP</sequence>
<accession>A0A8H7ADG4</accession>
<dbReference type="Proteomes" id="UP000606974">
    <property type="component" value="Unassembled WGS sequence"/>
</dbReference>
<gene>
    <name evidence="2" type="ORF">GJ744_001305</name>
</gene>
<protein>
    <submittedName>
        <fullName evidence="2">Uncharacterized protein</fullName>
    </submittedName>
</protein>
<evidence type="ECO:0000313" key="3">
    <source>
        <dbReference type="Proteomes" id="UP000606974"/>
    </source>
</evidence>
<feature type="compositionally biased region" description="Low complexity" evidence="1">
    <location>
        <begin position="79"/>
        <end position="93"/>
    </location>
</feature>
<comment type="caution">
    <text evidence="2">The sequence shown here is derived from an EMBL/GenBank/DDBJ whole genome shotgun (WGS) entry which is preliminary data.</text>
</comment>
<feature type="region of interest" description="Disordered" evidence="1">
    <location>
        <begin position="402"/>
        <end position="424"/>
    </location>
</feature>
<evidence type="ECO:0000256" key="1">
    <source>
        <dbReference type="SAM" id="MobiDB-lite"/>
    </source>
</evidence>
<keyword evidence="3" id="KW-1185">Reference proteome</keyword>
<dbReference type="AlphaFoldDB" id="A0A8H7ADG4"/>
<name>A0A8H7ADG4_9EURO</name>
<dbReference type="OrthoDB" id="10309443at2759"/>
<proteinExistence type="predicted"/>
<organism evidence="2 3">
    <name type="scientific">Endocarpon pusillum</name>
    <dbReference type="NCBI Taxonomy" id="364733"/>
    <lineage>
        <taxon>Eukaryota</taxon>
        <taxon>Fungi</taxon>
        <taxon>Dikarya</taxon>
        <taxon>Ascomycota</taxon>
        <taxon>Pezizomycotina</taxon>
        <taxon>Eurotiomycetes</taxon>
        <taxon>Chaetothyriomycetidae</taxon>
        <taxon>Verrucariales</taxon>
        <taxon>Verrucariaceae</taxon>
        <taxon>Endocarpon</taxon>
    </lineage>
</organism>